<reference evidence="1" key="1">
    <citation type="journal article" date="2015" name="PeerJ">
        <title>First genomic representation of candidate bacterial phylum KSB3 points to enhanced environmental sensing as a trigger of wastewater bulking.</title>
        <authorList>
            <person name="Sekiguchi Y."/>
            <person name="Ohashi A."/>
            <person name="Parks D.H."/>
            <person name="Yamauchi T."/>
            <person name="Tyson G.W."/>
            <person name="Hugenholtz P."/>
        </authorList>
    </citation>
    <scope>NUCLEOTIDE SEQUENCE [LARGE SCALE GENOMIC DNA]</scope>
</reference>
<dbReference type="STRING" id="1499967.U27_01734"/>
<keyword evidence="2" id="KW-1185">Reference proteome</keyword>
<dbReference type="EMBL" id="DF820463">
    <property type="protein sequence ID" value="GAK54903.1"/>
    <property type="molecule type" value="Genomic_DNA"/>
</dbReference>
<protein>
    <submittedName>
        <fullName evidence="1">Transposase and inactivated derivatives</fullName>
    </submittedName>
</protein>
<sequence length="70" mass="8219">MKPISPDLRARIVEVYEEGQLSYATVAERFCVSESSVKNFVKHGEQRERLTRNQRRMAKPFCLMSLEKRS</sequence>
<name>A0A0S6W5N7_VECG1</name>
<dbReference type="Gene3D" id="1.10.10.10">
    <property type="entry name" value="Winged helix-like DNA-binding domain superfamily/Winged helix DNA-binding domain"/>
    <property type="match status" value="1"/>
</dbReference>
<dbReference type="InterPro" id="IPR009057">
    <property type="entry name" value="Homeodomain-like_sf"/>
</dbReference>
<dbReference type="AlphaFoldDB" id="A0A0S6W5N7"/>
<evidence type="ECO:0000313" key="1">
    <source>
        <dbReference type="EMBL" id="GAK54903.1"/>
    </source>
</evidence>
<evidence type="ECO:0000313" key="2">
    <source>
        <dbReference type="Proteomes" id="UP000030661"/>
    </source>
</evidence>
<accession>A0A0S6W5N7</accession>
<dbReference type="HOGENOM" id="CLU_2749541_0_0_0"/>
<proteinExistence type="predicted"/>
<dbReference type="InterPro" id="IPR036388">
    <property type="entry name" value="WH-like_DNA-bd_sf"/>
</dbReference>
<dbReference type="Proteomes" id="UP000030661">
    <property type="component" value="Unassembled WGS sequence"/>
</dbReference>
<organism evidence="1">
    <name type="scientific">Vecturithrix granuli</name>
    <dbReference type="NCBI Taxonomy" id="1499967"/>
    <lineage>
        <taxon>Bacteria</taxon>
        <taxon>Candidatus Moduliflexota</taxon>
        <taxon>Candidatus Vecturitrichia</taxon>
        <taxon>Candidatus Vecturitrichales</taxon>
        <taxon>Candidatus Vecturitrichaceae</taxon>
        <taxon>Candidatus Vecturithrix</taxon>
    </lineage>
</organism>
<dbReference type="SUPFAM" id="SSF46689">
    <property type="entry name" value="Homeodomain-like"/>
    <property type="match status" value="1"/>
</dbReference>
<gene>
    <name evidence="1" type="ORF">U27_01734</name>
</gene>